<dbReference type="InterPro" id="IPR000531">
    <property type="entry name" value="Beta-barrel_TonB"/>
</dbReference>
<dbReference type="OrthoDB" id="9768177at2"/>
<dbReference type="InterPro" id="IPR023997">
    <property type="entry name" value="TonB-dep_OMP_SusC/RagA_CS"/>
</dbReference>
<feature type="domain" description="TonB-dependent receptor-like beta-barrel" evidence="11">
    <location>
        <begin position="420"/>
        <end position="807"/>
    </location>
</feature>
<dbReference type="Gene3D" id="2.170.130.10">
    <property type="entry name" value="TonB-dependent receptor, plug domain"/>
    <property type="match status" value="1"/>
</dbReference>
<keyword evidence="2 8" id="KW-0813">Transport</keyword>
<keyword evidence="4 8" id="KW-0812">Transmembrane</keyword>
<dbReference type="RefSeq" id="WP_136826844.1">
    <property type="nucleotide sequence ID" value="NZ_SWBP01000004.1"/>
</dbReference>
<comment type="similarity">
    <text evidence="8 9">Belongs to the TonB-dependent receptor family.</text>
</comment>
<sequence>MIKRIFYLLLLLFAFQGLYAQQQTRQITGKVLEEGTDLPLPGVSVSVKGTTAGVVTDVNGKYTLRVPQKSDVVLQFRYLGFNTEEVIVGDKSTIDITLQASAEALSEVVVIGYGEVQRRDVTGSVATVNIEDVQKAPVGSAVEALAGRVAGVQVTSESGQPGSNLNIVIRGANSLTQDNSPLYVIDGFPTEDANAGTLNPAEIESIEVLKDASATAIYGARGANGVILITTKKAKIGAPTINYSGYYGLQEVIKTVDVMSPYEFVRMEAERNPVTILASYLRDGKTLEDYRNVEGTNWQDLMLRTAPMQDHSISISSGTKNTKYTLSGNLFDQDGIVINSNFNRKQGRFNIDQTINNKLKVGGNALYSSSITTGTNPVNPGGAGTGNSAMSGLFYSVWGYFPVSASGVDLVDALIDPEINPTVDYRVNPVSSANNELREFIDNRLTVNGFFEYAITKDLKARISGGINQSKSERNVFNNSKTRGGSPFGLNGVNGSITFNDNKSILNENILTYNKKINKNNSINVVGGVTFQENTLTSNGLSAILLPNENLGLTGLSQGVPQPIVSTLGESSLMSYLARFNYSYKSKYLLTGSFRADGSSKFREGNNWGYFPSTSFAWRMIDEDFMKKLPVFSDAKLRVGYGVTGNNRVNDYASFSGLNFDFFGGYYSFNNALTQGAYPSSIANPDLRWETTAQTNLGLDLGILKQRVLVTVDYYKKVTDDLLLNALLPSSTGYASAFKNIGKTSNEGLEFSLNTVNIATKNFNWTSSFNISFNRSKVLALTENQESITSTMNVDIDYRNLPLYITKINQPIGQMYGFIWDGIYQLSDFNVSSSGTLTLKNEVPNNGDARTIIRPGDVKYKDINGDGLVNDLDRTVIGRAYPMHIGGFTNNLRYKNFDLNVFLQWSSGNDIMNANRVFMESGRRPGTNQFATFANRWTPDNNSTTMHRLGGQGPAVYSSRFVEDGSFLRLKTASLGYTLPTSFVKKMKIKSARLYVSAQNLVTFTNYSGYDPEVSVLYSPLTPGYDFSAYPRPQTYVFGFNISL</sequence>
<keyword evidence="5 9" id="KW-0798">TonB box</keyword>
<keyword evidence="7 8" id="KW-0998">Cell outer membrane</keyword>
<dbReference type="NCBIfam" id="TIGR04057">
    <property type="entry name" value="SusC_RagA_signa"/>
    <property type="match status" value="1"/>
</dbReference>
<evidence type="ECO:0000313" key="13">
    <source>
        <dbReference type="EMBL" id="TKB96880.1"/>
    </source>
</evidence>
<evidence type="ECO:0000256" key="8">
    <source>
        <dbReference type="PROSITE-ProRule" id="PRU01360"/>
    </source>
</evidence>
<comment type="subcellular location">
    <subcellularLocation>
        <location evidence="1 8">Cell outer membrane</location>
        <topology evidence="1 8">Multi-pass membrane protein</topology>
    </subcellularLocation>
</comment>
<keyword evidence="6 8" id="KW-0472">Membrane</keyword>
<dbReference type="AlphaFoldDB" id="A0A4V6WMV8"/>
<dbReference type="NCBIfam" id="TIGR04056">
    <property type="entry name" value="OMP_RagA_SusC"/>
    <property type="match status" value="1"/>
</dbReference>
<evidence type="ECO:0000256" key="6">
    <source>
        <dbReference type="ARBA" id="ARBA00023136"/>
    </source>
</evidence>
<feature type="domain" description="TonB-dependent receptor plug" evidence="12">
    <location>
        <begin position="118"/>
        <end position="226"/>
    </location>
</feature>
<dbReference type="Gene3D" id="2.60.40.1120">
    <property type="entry name" value="Carboxypeptidase-like, regulatory domain"/>
    <property type="match status" value="1"/>
</dbReference>
<dbReference type="PROSITE" id="PS52016">
    <property type="entry name" value="TONB_DEPENDENT_REC_3"/>
    <property type="match status" value="1"/>
</dbReference>
<dbReference type="Pfam" id="PF07715">
    <property type="entry name" value="Plug"/>
    <property type="match status" value="1"/>
</dbReference>
<keyword evidence="3 8" id="KW-1134">Transmembrane beta strand</keyword>
<protein>
    <submittedName>
        <fullName evidence="13">TonB-dependent receptor</fullName>
    </submittedName>
</protein>
<accession>A0A4V6WMV8</accession>
<dbReference type="SUPFAM" id="SSF49464">
    <property type="entry name" value="Carboxypeptidase regulatory domain-like"/>
    <property type="match status" value="1"/>
</dbReference>
<dbReference type="Proteomes" id="UP000308181">
    <property type="component" value="Unassembled WGS sequence"/>
</dbReference>
<dbReference type="InterPro" id="IPR023996">
    <property type="entry name" value="TonB-dep_OMP_SusC/RagA"/>
</dbReference>
<evidence type="ECO:0000256" key="9">
    <source>
        <dbReference type="RuleBase" id="RU003357"/>
    </source>
</evidence>
<reference evidence="13 14" key="1">
    <citation type="submission" date="2019-04" db="EMBL/GenBank/DDBJ databases">
        <title>Pedobacter sp. AR-3-17 sp. nov., isolated from Arctic soil.</title>
        <authorList>
            <person name="Dahal R.H."/>
            <person name="Kim D.-U."/>
        </authorList>
    </citation>
    <scope>NUCLEOTIDE SEQUENCE [LARGE SCALE GENOMIC DNA]</scope>
    <source>
        <strain evidence="13 14">AR-3-17</strain>
    </source>
</reference>
<evidence type="ECO:0000256" key="10">
    <source>
        <dbReference type="SAM" id="SignalP"/>
    </source>
</evidence>
<dbReference type="InterPro" id="IPR037066">
    <property type="entry name" value="Plug_dom_sf"/>
</dbReference>
<evidence type="ECO:0000256" key="7">
    <source>
        <dbReference type="ARBA" id="ARBA00023237"/>
    </source>
</evidence>
<feature type="signal peptide" evidence="10">
    <location>
        <begin position="1"/>
        <end position="20"/>
    </location>
</feature>
<evidence type="ECO:0000256" key="3">
    <source>
        <dbReference type="ARBA" id="ARBA00022452"/>
    </source>
</evidence>
<comment type="caution">
    <text evidence="13">The sequence shown here is derived from an EMBL/GenBank/DDBJ whole genome shotgun (WGS) entry which is preliminary data.</text>
</comment>
<dbReference type="Pfam" id="PF13715">
    <property type="entry name" value="CarbopepD_reg_2"/>
    <property type="match status" value="1"/>
</dbReference>
<dbReference type="FunFam" id="2.170.130.10:FF:000008">
    <property type="entry name" value="SusC/RagA family TonB-linked outer membrane protein"/>
    <property type="match status" value="1"/>
</dbReference>
<dbReference type="Gene3D" id="2.40.170.20">
    <property type="entry name" value="TonB-dependent receptor, beta-barrel domain"/>
    <property type="match status" value="1"/>
</dbReference>
<dbReference type="InterPro" id="IPR008969">
    <property type="entry name" value="CarboxyPept-like_regulatory"/>
</dbReference>
<evidence type="ECO:0000256" key="1">
    <source>
        <dbReference type="ARBA" id="ARBA00004571"/>
    </source>
</evidence>
<keyword evidence="10" id="KW-0732">Signal</keyword>
<evidence type="ECO:0000256" key="5">
    <source>
        <dbReference type="ARBA" id="ARBA00023077"/>
    </source>
</evidence>
<evidence type="ECO:0000259" key="12">
    <source>
        <dbReference type="Pfam" id="PF07715"/>
    </source>
</evidence>
<evidence type="ECO:0000259" key="11">
    <source>
        <dbReference type="Pfam" id="PF00593"/>
    </source>
</evidence>
<keyword evidence="13" id="KW-0675">Receptor</keyword>
<dbReference type="InterPro" id="IPR012910">
    <property type="entry name" value="Plug_dom"/>
</dbReference>
<proteinExistence type="inferred from homology"/>
<dbReference type="GO" id="GO:0009279">
    <property type="term" value="C:cell outer membrane"/>
    <property type="evidence" value="ECO:0007669"/>
    <property type="project" value="UniProtKB-SubCell"/>
</dbReference>
<dbReference type="InterPro" id="IPR039426">
    <property type="entry name" value="TonB-dep_rcpt-like"/>
</dbReference>
<dbReference type="EMBL" id="SWBP01000004">
    <property type="protein sequence ID" value="TKB96880.1"/>
    <property type="molecule type" value="Genomic_DNA"/>
</dbReference>
<name>A0A4V6WMV8_9SPHI</name>
<dbReference type="InterPro" id="IPR036942">
    <property type="entry name" value="Beta-barrel_TonB_sf"/>
</dbReference>
<dbReference type="Pfam" id="PF00593">
    <property type="entry name" value="TonB_dep_Rec_b-barrel"/>
    <property type="match status" value="1"/>
</dbReference>
<organism evidence="13 14">
    <name type="scientific">Pedobacter cryophilus</name>
    <dbReference type="NCBI Taxonomy" id="2571271"/>
    <lineage>
        <taxon>Bacteria</taxon>
        <taxon>Pseudomonadati</taxon>
        <taxon>Bacteroidota</taxon>
        <taxon>Sphingobacteriia</taxon>
        <taxon>Sphingobacteriales</taxon>
        <taxon>Sphingobacteriaceae</taxon>
        <taxon>Pedobacter</taxon>
    </lineage>
</organism>
<dbReference type="SUPFAM" id="SSF56935">
    <property type="entry name" value="Porins"/>
    <property type="match status" value="1"/>
</dbReference>
<evidence type="ECO:0000313" key="14">
    <source>
        <dbReference type="Proteomes" id="UP000308181"/>
    </source>
</evidence>
<keyword evidence="14" id="KW-1185">Reference proteome</keyword>
<evidence type="ECO:0000256" key="4">
    <source>
        <dbReference type="ARBA" id="ARBA00022692"/>
    </source>
</evidence>
<gene>
    <name evidence="13" type="ORF">FA046_12445</name>
</gene>
<feature type="chain" id="PRO_5020432771" evidence="10">
    <location>
        <begin position="21"/>
        <end position="1044"/>
    </location>
</feature>
<evidence type="ECO:0000256" key="2">
    <source>
        <dbReference type="ARBA" id="ARBA00022448"/>
    </source>
</evidence>